<organism evidence="2">
    <name type="scientific">Chrysotila carterae</name>
    <name type="common">Marine alga</name>
    <name type="synonym">Syracosphaera carterae</name>
    <dbReference type="NCBI Taxonomy" id="13221"/>
    <lineage>
        <taxon>Eukaryota</taxon>
        <taxon>Haptista</taxon>
        <taxon>Haptophyta</taxon>
        <taxon>Prymnesiophyceae</taxon>
        <taxon>Isochrysidales</taxon>
        <taxon>Isochrysidaceae</taxon>
        <taxon>Chrysotila</taxon>
    </lineage>
</organism>
<gene>
    <name evidence="1" type="ORF">PCAR00345_LOCUS2542</name>
    <name evidence="2" type="ORF">PCAR00345_LOCUS2543</name>
</gene>
<reference evidence="2" key="1">
    <citation type="submission" date="2021-01" db="EMBL/GenBank/DDBJ databases">
        <authorList>
            <person name="Corre E."/>
            <person name="Pelletier E."/>
            <person name="Niang G."/>
            <person name="Scheremetjew M."/>
            <person name="Finn R."/>
            <person name="Kale V."/>
            <person name="Holt S."/>
            <person name="Cochrane G."/>
            <person name="Meng A."/>
            <person name="Brown T."/>
            <person name="Cohen L."/>
        </authorList>
    </citation>
    <scope>NUCLEOTIDE SEQUENCE</scope>
    <source>
        <strain evidence="2">CCMP645</strain>
    </source>
</reference>
<accession>A0A6S9QCU7</accession>
<sequence>MQDVPSTPSVGSEVAALWRSPEWRSLRGQRFGYCHSKLHLLQSEVELLEAPRDLLARGSDGPNERGAPLFCSALIAWRCLGSQSRKAPNACVKRFDRKQYHFSCMVH</sequence>
<dbReference type="AlphaFoldDB" id="A0A6S9QCU7"/>
<evidence type="ECO:0000313" key="2">
    <source>
        <dbReference type="EMBL" id="CAE0749958.1"/>
    </source>
</evidence>
<protein>
    <submittedName>
        <fullName evidence="2">Uncharacterized protein</fullName>
    </submittedName>
</protein>
<dbReference type="EMBL" id="HBIZ01004541">
    <property type="protein sequence ID" value="CAE0749958.1"/>
    <property type="molecule type" value="Transcribed_RNA"/>
</dbReference>
<evidence type="ECO:0000313" key="1">
    <source>
        <dbReference type="EMBL" id="CAE0749957.1"/>
    </source>
</evidence>
<dbReference type="EMBL" id="HBIZ01004540">
    <property type="protein sequence ID" value="CAE0749957.1"/>
    <property type="molecule type" value="Transcribed_RNA"/>
</dbReference>
<proteinExistence type="predicted"/>
<name>A0A6S9QCU7_CHRCT</name>